<evidence type="ECO:0000313" key="2">
    <source>
        <dbReference type="Proteomes" id="UP000177006"/>
    </source>
</evidence>
<proteinExistence type="predicted"/>
<dbReference type="AlphaFoldDB" id="A0A1F5E3Z7"/>
<comment type="caution">
    <text evidence="1">The sequence shown here is derived from an EMBL/GenBank/DDBJ whole genome shotgun (WGS) entry which is preliminary data.</text>
</comment>
<dbReference type="EMBL" id="MEZK01000026">
    <property type="protein sequence ID" value="OGD62088.1"/>
    <property type="molecule type" value="Genomic_DNA"/>
</dbReference>
<evidence type="ECO:0000313" key="1">
    <source>
        <dbReference type="EMBL" id="OGD62088.1"/>
    </source>
</evidence>
<accession>A0A1F5E3Z7</accession>
<protein>
    <submittedName>
        <fullName evidence="1">Uncharacterized protein</fullName>
    </submittedName>
</protein>
<sequence>MKGSDRQKAFGQFGNLSAKLHHFFHQLIRGLTLTLLDNLNYEMITDVIARSITTKQSLSDKKDCRASLAMTNLLIVSSTES</sequence>
<dbReference type="Proteomes" id="UP000177006">
    <property type="component" value="Unassembled WGS sequence"/>
</dbReference>
<organism evidence="1 2">
    <name type="scientific">Candidatus Beckwithbacteria bacterium RBG_13_42_9</name>
    <dbReference type="NCBI Taxonomy" id="1797457"/>
    <lineage>
        <taxon>Bacteria</taxon>
        <taxon>Candidatus Beckwithiibacteriota</taxon>
    </lineage>
</organism>
<reference evidence="1 2" key="1">
    <citation type="journal article" date="2016" name="Nat. Commun.">
        <title>Thousands of microbial genomes shed light on interconnected biogeochemical processes in an aquifer system.</title>
        <authorList>
            <person name="Anantharaman K."/>
            <person name="Brown C.T."/>
            <person name="Hug L.A."/>
            <person name="Sharon I."/>
            <person name="Castelle C.J."/>
            <person name="Probst A.J."/>
            <person name="Thomas B.C."/>
            <person name="Singh A."/>
            <person name="Wilkins M.J."/>
            <person name="Karaoz U."/>
            <person name="Brodie E.L."/>
            <person name="Williams K.H."/>
            <person name="Hubbard S.S."/>
            <person name="Banfield J.F."/>
        </authorList>
    </citation>
    <scope>NUCLEOTIDE SEQUENCE [LARGE SCALE GENOMIC DNA]</scope>
</reference>
<dbReference type="STRING" id="1797457.A2160_04620"/>
<name>A0A1F5E3Z7_9BACT</name>
<gene>
    <name evidence="1" type="ORF">A2160_04620</name>
</gene>